<keyword evidence="19" id="KW-0472">Membrane</keyword>
<dbReference type="GO" id="GO:0000155">
    <property type="term" value="F:phosphorelay sensor kinase activity"/>
    <property type="evidence" value="ECO:0007669"/>
    <property type="project" value="InterPro"/>
</dbReference>
<keyword evidence="19" id="KW-1133">Transmembrane helix</keyword>
<keyword evidence="8" id="KW-0597">Phosphoprotein</keyword>
<dbReference type="PANTHER" id="PTHR24421">
    <property type="entry name" value="NITRATE/NITRITE SENSOR PROTEIN NARX-RELATED"/>
    <property type="match status" value="1"/>
</dbReference>
<dbReference type="SUPFAM" id="SSF55874">
    <property type="entry name" value="ATPase domain of HSP90 chaperone/DNA topoisomerase II/histidine kinase"/>
    <property type="match status" value="1"/>
</dbReference>
<dbReference type="InterPro" id="IPR003594">
    <property type="entry name" value="HATPase_dom"/>
</dbReference>
<dbReference type="InterPro" id="IPR004358">
    <property type="entry name" value="Sig_transdc_His_kin-like_C"/>
</dbReference>
<evidence type="ECO:0000256" key="5">
    <source>
        <dbReference type="ARBA" id="ARBA00017322"/>
    </source>
</evidence>
<evidence type="ECO:0000256" key="3">
    <source>
        <dbReference type="ARBA" id="ARBA00004496"/>
    </source>
</evidence>
<evidence type="ECO:0000256" key="6">
    <source>
        <dbReference type="ARBA" id="ARBA00022485"/>
    </source>
</evidence>
<comment type="catalytic activity">
    <reaction evidence="1">
        <text>ATP + protein L-histidine = ADP + protein N-phospho-L-histidine.</text>
        <dbReference type="EC" id="2.7.13.3"/>
    </reaction>
</comment>
<feature type="domain" description="Histidine kinase" evidence="20">
    <location>
        <begin position="380"/>
        <end position="569"/>
    </location>
</feature>
<gene>
    <name evidence="21" type="ORF">SAMN02745119_02369</name>
</gene>
<dbReference type="GO" id="GO:0016020">
    <property type="term" value="C:membrane"/>
    <property type="evidence" value="ECO:0007669"/>
    <property type="project" value="InterPro"/>
</dbReference>
<dbReference type="InterPro" id="IPR029150">
    <property type="entry name" value="dCache_3"/>
</dbReference>
<evidence type="ECO:0000256" key="13">
    <source>
        <dbReference type="ARBA" id="ARBA00022840"/>
    </source>
</evidence>
<comment type="subcellular location">
    <subcellularLocation>
        <location evidence="3">Cytoplasm</location>
    </subcellularLocation>
</comment>
<dbReference type="InterPro" id="IPR011712">
    <property type="entry name" value="Sig_transdc_His_kin_sub3_dim/P"/>
</dbReference>
<protein>
    <recommendedName>
        <fullName evidence="5">Oxygen sensor histidine kinase NreB</fullName>
        <ecNumber evidence="4">2.7.13.3</ecNumber>
    </recommendedName>
    <alternativeName>
        <fullName evidence="18">Nitrogen regulation protein B</fullName>
    </alternativeName>
</protein>
<keyword evidence="7" id="KW-0963">Cytoplasm</keyword>
<keyword evidence="14" id="KW-0408">Iron</keyword>
<evidence type="ECO:0000259" key="20">
    <source>
        <dbReference type="PROSITE" id="PS50109"/>
    </source>
</evidence>
<evidence type="ECO:0000256" key="11">
    <source>
        <dbReference type="ARBA" id="ARBA00022741"/>
    </source>
</evidence>
<dbReference type="GO" id="GO:0046983">
    <property type="term" value="F:protein dimerization activity"/>
    <property type="evidence" value="ECO:0007669"/>
    <property type="project" value="InterPro"/>
</dbReference>
<dbReference type="AlphaFoldDB" id="A0A1T4QEV7"/>
<evidence type="ECO:0000256" key="1">
    <source>
        <dbReference type="ARBA" id="ARBA00000085"/>
    </source>
</evidence>
<dbReference type="InterPro" id="IPR050482">
    <property type="entry name" value="Sensor_HK_TwoCompSys"/>
</dbReference>
<keyword evidence="15" id="KW-0902">Two-component regulatory system</keyword>
<dbReference type="OrthoDB" id="5421862at2"/>
<feature type="transmembrane region" description="Helical" evidence="19">
    <location>
        <begin position="6"/>
        <end position="27"/>
    </location>
</feature>
<dbReference type="GO" id="GO:0005737">
    <property type="term" value="C:cytoplasm"/>
    <property type="evidence" value="ECO:0007669"/>
    <property type="project" value="UniProtKB-SubCell"/>
</dbReference>
<dbReference type="GO" id="GO:0005524">
    <property type="term" value="F:ATP binding"/>
    <property type="evidence" value="ECO:0007669"/>
    <property type="project" value="UniProtKB-KW"/>
</dbReference>
<dbReference type="EMBL" id="FUWR01000013">
    <property type="protein sequence ID" value="SKA02244.1"/>
    <property type="molecule type" value="Genomic_DNA"/>
</dbReference>
<dbReference type="Pfam" id="PF02518">
    <property type="entry name" value="HATPase_c"/>
    <property type="match status" value="1"/>
</dbReference>
<evidence type="ECO:0000256" key="16">
    <source>
        <dbReference type="ARBA" id="ARBA00023014"/>
    </source>
</evidence>
<dbReference type="Pfam" id="PF14827">
    <property type="entry name" value="dCache_3"/>
    <property type="match status" value="1"/>
</dbReference>
<dbReference type="Gene3D" id="3.30.565.10">
    <property type="entry name" value="Histidine kinase-like ATPase, C-terminal domain"/>
    <property type="match status" value="1"/>
</dbReference>
<evidence type="ECO:0000256" key="19">
    <source>
        <dbReference type="SAM" id="Phobius"/>
    </source>
</evidence>
<keyword evidence="16" id="KW-0411">Iron-sulfur</keyword>
<dbReference type="PRINTS" id="PR00344">
    <property type="entry name" value="BCTRLSENSOR"/>
</dbReference>
<evidence type="ECO:0000256" key="7">
    <source>
        <dbReference type="ARBA" id="ARBA00022490"/>
    </source>
</evidence>
<keyword evidence="6" id="KW-0004">4Fe-4S</keyword>
<evidence type="ECO:0000256" key="8">
    <source>
        <dbReference type="ARBA" id="ARBA00022553"/>
    </source>
</evidence>
<dbReference type="Pfam" id="PF07730">
    <property type="entry name" value="HisKA_3"/>
    <property type="match status" value="1"/>
</dbReference>
<dbReference type="PANTHER" id="PTHR24421:SF10">
    <property type="entry name" value="NITRATE_NITRITE SENSOR PROTEIN NARQ"/>
    <property type="match status" value="1"/>
</dbReference>
<evidence type="ECO:0000256" key="17">
    <source>
        <dbReference type="ARBA" id="ARBA00024827"/>
    </source>
</evidence>
<evidence type="ECO:0000256" key="4">
    <source>
        <dbReference type="ARBA" id="ARBA00012438"/>
    </source>
</evidence>
<accession>A0A1T4QEV7</accession>
<keyword evidence="22" id="KW-1185">Reference proteome</keyword>
<comment type="cofactor">
    <cofactor evidence="2">
        <name>[4Fe-4S] cluster</name>
        <dbReference type="ChEBI" id="CHEBI:49883"/>
    </cofactor>
</comment>
<dbReference type="PROSITE" id="PS50109">
    <property type="entry name" value="HIS_KIN"/>
    <property type="match status" value="1"/>
</dbReference>
<evidence type="ECO:0000256" key="2">
    <source>
        <dbReference type="ARBA" id="ARBA00001966"/>
    </source>
</evidence>
<reference evidence="22" key="1">
    <citation type="submission" date="2017-02" db="EMBL/GenBank/DDBJ databases">
        <authorList>
            <person name="Varghese N."/>
            <person name="Submissions S."/>
        </authorList>
    </citation>
    <scope>NUCLEOTIDE SEQUENCE [LARGE SCALE GENOMIC DNA]</scope>
    <source>
        <strain evidence="22">ATCC BAA-34</strain>
    </source>
</reference>
<sequence length="569" mass="63753">MVNNRGIFPILLVFIVVAAVGGGLLSLDRIERQQQHYKQHTEMLEISYRAAIHTYKIATEIYLRDTIRQPEVLSLFARAWQSDEAGKTILRHQLYNRLQGSYQELWQYRLRQLHFHLPDGESFLRFHQPKRFGDKLFSVRPSVRIANTEKRAVIGFEAGRIIDGFRYVVPLEYQGQHIGSVETSIPFKSVQSAMTEYASEREYQFLVHADLVQERLFPDFRSVYAPSPFSDAWLIENPARNHADTAKPLSITADAIAKKLSKDADTIQRMVRGEQFSVGIVHRGIGYVVSFVPVPEVTGGKGGYLVCYAVEPLVVAVKRSFVLELTGFAVMLAVALWLLLRWRSSMAELAEQTARAQYEESLLTQQERVEHEERTRISRELHDGIGQALHAVLLRLKLLLGAVGADRSGERSAINELIRDVQNASSELRNLVVSLRPLPLSGMNIEEAVRWLCRNLEKDGGVSLLVQSAGEFDTVGDRCSLVLFRVCQESLTNILKHAAAKRVQVSLQRQGETIVLTVSDDGKGGAQVGMSGGSGLMIMQERVALVGGRLVIDSPEGQGTRIFVELPCH</sequence>
<evidence type="ECO:0000313" key="21">
    <source>
        <dbReference type="EMBL" id="SKA02244.1"/>
    </source>
</evidence>
<name>A0A1T4QEV7_9BACT</name>
<dbReference type="GO" id="GO:0051539">
    <property type="term" value="F:4 iron, 4 sulfur cluster binding"/>
    <property type="evidence" value="ECO:0007669"/>
    <property type="project" value="UniProtKB-KW"/>
</dbReference>
<keyword evidence="10" id="KW-0479">Metal-binding</keyword>
<evidence type="ECO:0000256" key="9">
    <source>
        <dbReference type="ARBA" id="ARBA00022679"/>
    </source>
</evidence>
<comment type="function">
    <text evidence="17">Member of the two-component regulatory system NreB/NreC involved in the control of dissimilatory nitrate/nitrite reduction in response to oxygen. NreB functions as a direct oxygen sensor histidine kinase which is autophosphorylated, in the absence of oxygen, probably at the conserved histidine residue, and transfers its phosphate group probably to a conserved aspartate residue of NreC. NreB/NreC activates the expression of the nitrate (narGHJI) and nitrite (nir) reductase operons, as well as the putative nitrate transporter gene narT.</text>
</comment>
<evidence type="ECO:0000256" key="10">
    <source>
        <dbReference type="ARBA" id="ARBA00022723"/>
    </source>
</evidence>
<organism evidence="21 22">
    <name type="scientific">Trichlorobacter thiogenes</name>
    <dbReference type="NCBI Taxonomy" id="115783"/>
    <lineage>
        <taxon>Bacteria</taxon>
        <taxon>Pseudomonadati</taxon>
        <taxon>Thermodesulfobacteriota</taxon>
        <taxon>Desulfuromonadia</taxon>
        <taxon>Geobacterales</taxon>
        <taxon>Geobacteraceae</taxon>
        <taxon>Trichlorobacter</taxon>
    </lineage>
</organism>
<evidence type="ECO:0000256" key="15">
    <source>
        <dbReference type="ARBA" id="ARBA00023012"/>
    </source>
</evidence>
<evidence type="ECO:0000256" key="12">
    <source>
        <dbReference type="ARBA" id="ARBA00022777"/>
    </source>
</evidence>
<dbReference type="InterPro" id="IPR036890">
    <property type="entry name" value="HATPase_C_sf"/>
</dbReference>
<dbReference type="SMART" id="SM00387">
    <property type="entry name" value="HATPase_c"/>
    <property type="match status" value="1"/>
</dbReference>
<dbReference type="EC" id="2.7.13.3" evidence="4"/>
<dbReference type="Gene3D" id="1.20.5.1930">
    <property type="match status" value="1"/>
</dbReference>
<proteinExistence type="predicted"/>
<evidence type="ECO:0000256" key="18">
    <source>
        <dbReference type="ARBA" id="ARBA00030800"/>
    </source>
</evidence>
<dbReference type="GO" id="GO:0046872">
    <property type="term" value="F:metal ion binding"/>
    <property type="evidence" value="ECO:0007669"/>
    <property type="project" value="UniProtKB-KW"/>
</dbReference>
<dbReference type="RefSeq" id="WP_078790635.1">
    <property type="nucleotide sequence ID" value="NZ_FUWR01000013.1"/>
</dbReference>
<keyword evidence="9" id="KW-0808">Transferase</keyword>
<dbReference type="Proteomes" id="UP000190102">
    <property type="component" value="Unassembled WGS sequence"/>
</dbReference>
<keyword evidence="12 21" id="KW-0418">Kinase</keyword>
<feature type="transmembrane region" description="Helical" evidence="19">
    <location>
        <begin position="321"/>
        <end position="340"/>
    </location>
</feature>
<keyword evidence="13" id="KW-0067">ATP-binding</keyword>
<dbReference type="CDD" id="cd16917">
    <property type="entry name" value="HATPase_UhpB-NarQ-NarX-like"/>
    <property type="match status" value="1"/>
</dbReference>
<evidence type="ECO:0000256" key="14">
    <source>
        <dbReference type="ARBA" id="ARBA00023004"/>
    </source>
</evidence>
<keyword evidence="11" id="KW-0547">Nucleotide-binding</keyword>
<keyword evidence="19" id="KW-0812">Transmembrane</keyword>
<dbReference type="InterPro" id="IPR005467">
    <property type="entry name" value="His_kinase_dom"/>
</dbReference>
<evidence type="ECO:0000313" key="22">
    <source>
        <dbReference type="Proteomes" id="UP000190102"/>
    </source>
</evidence>
<dbReference type="STRING" id="115783.SAMN02745119_02369"/>